<organism evidence="2 3">
    <name type="scientific">Dimorphilus gyrociliatus</name>
    <dbReference type="NCBI Taxonomy" id="2664684"/>
    <lineage>
        <taxon>Eukaryota</taxon>
        <taxon>Metazoa</taxon>
        <taxon>Spiralia</taxon>
        <taxon>Lophotrochozoa</taxon>
        <taxon>Annelida</taxon>
        <taxon>Polychaeta</taxon>
        <taxon>Polychaeta incertae sedis</taxon>
        <taxon>Dinophilidae</taxon>
        <taxon>Dimorphilus</taxon>
    </lineage>
</organism>
<feature type="compositionally biased region" description="Polar residues" evidence="1">
    <location>
        <begin position="96"/>
        <end position="107"/>
    </location>
</feature>
<evidence type="ECO:0000313" key="3">
    <source>
        <dbReference type="Proteomes" id="UP000549394"/>
    </source>
</evidence>
<dbReference type="OrthoDB" id="2134133at2759"/>
<comment type="caution">
    <text evidence="2">The sequence shown here is derived from an EMBL/GenBank/DDBJ whole genome shotgun (WGS) entry which is preliminary data.</text>
</comment>
<reference evidence="2 3" key="1">
    <citation type="submission" date="2020-08" db="EMBL/GenBank/DDBJ databases">
        <authorList>
            <person name="Hejnol A."/>
        </authorList>
    </citation>
    <scope>NUCLEOTIDE SEQUENCE [LARGE SCALE GENOMIC DNA]</scope>
</reference>
<evidence type="ECO:0000256" key="1">
    <source>
        <dbReference type="SAM" id="MobiDB-lite"/>
    </source>
</evidence>
<dbReference type="EMBL" id="CAJFCJ010000001">
    <property type="protein sequence ID" value="CAD5111222.1"/>
    <property type="molecule type" value="Genomic_DNA"/>
</dbReference>
<feature type="region of interest" description="Disordered" evidence="1">
    <location>
        <begin position="455"/>
        <end position="506"/>
    </location>
</feature>
<feature type="compositionally biased region" description="Polar residues" evidence="1">
    <location>
        <begin position="581"/>
        <end position="596"/>
    </location>
</feature>
<evidence type="ECO:0000313" key="2">
    <source>
        <dbReference type="EMBL" id="CAD5111222.1"/>
    </source>
</evidence>
<accession>A0A7I8V7H3</accession>
<sequence length="613" mass="69062">MITMINQRANSDCLIKETEPVTIIRRRRHTVVGALRVVPKTLHDRKSVSRVDTIQIDSKDVGKIEHPADASVFPRQFSPSFDDDFGKNSVVSTKSLASPESACSSGRTTPTQVTQSQQSKSIGSLTERDSIGSFEDEFDRNQGLELKKVFDDIDRMMFERETPRVESVQRNKTLHIECNHWLEAFTHLRINGTSVVSGDSRFIDSGFTYIETTPKVPSNVLVDISDNDLSLSQTDELKIVGTEVQVNTVPKEKLRINDKDPPGEYSMFEEEIIVEDGHIEEVFAYDNSPDSEEVGLRTRRKSTWPKATRGFQYPPITPQECLKDNVIQNIFYILWKQCSVQVEPLLKLYLDSINSTQTVQGKEKETINILPSPSFTLQESRETSNIFNTKLSLALPEKRLYTANTCSVDDLKDLTPRSYLGINNNPTNKSGELIIGKAMLISKMSLQRREKSIHNETLEPHSSFGQSRPQSMTKRGERMGTSIKRSRGTLPPVERNKTPQVDDLISPPMQNEVIKGKALSQKQLPPIGVTEQIWDTKYTSTARAASAHHKDKSNFTLDGRPSTTHSNYANVHKRFEIGTPQGRNVTNTQGLNVQGSNFGGYHQDDTSEWGRFV</sequence>
<dbReference type="PANTHER" id="PTHR31997">
    <property type="entry name" value="AGAP003710-PA"/>
    <property type="match status" value="1"/>
</dbReference>
<feature type="compositionally biased region" description="Polar residues" evidence="1">
    <location>
        <begin position="463"/>
        <end position="473"/>
    </location>
</feature>
<protein>
    <submittedName>
        <fullName evidence="2">DgyrCDS554</fullName>
    </submittedName>
</protein>
<dbReference type="AlphaFoldDB" id="A0A7I8V7H3"/>
<gene>
    <name evidence="2" type="ORF">DGYR_LOCUS545</name>
</gene>
<feature type="region of interest" description="Disordered" evidence="1">
    <location>
        <begin position="96"/>
        <end position="127"/>
    </location>
</feature>
<dbReference type="PANTHER" id="PTHR31997:SF1">
    <property type="entry name" value="AGAP003710-PA"/>
    <property type="match status" value="1"/>
</dbReference>
<proteinExistence type="predicted"/>
<dbReference type="Proteomes" id="UP000549394">
    <property type="component" value="Unassembled WGS sequence"/>
</dbReference>
<keyword evidence="3" id="KW-1185">Reference proteome</keyword>
<dbReference type="InterPro" id="IPR039630">
    <property type="entry name" value="FAM149"/>
</dbReference>
<feature type="region of interest" description="Disordered" evidence="1">
    <location>
        <begin position="581"/>
        <end position="613"/>
    </location>
</feature>
<feature type="compositionally biased region" description="Low complexity" evidence="1">
    <location>
        <begin position="108"/>
        <end position="121"/>
    </location>
</feature>
<name>A0A7I8V7H3_9ANNE</name>